<accession>A0A1T5BX77</accession>
<dbReference type="Proteomes" id="UP000189818">
    <property type="component" value="Unassembled WGS sequence"/>
</dbReference>
<dbReference type="RefSeq" id="WP_079647695.1">
    <property type="nucleotide sequence ID" value="NZ_FUYM01000003.1"/>
</dbReference>
<evidence type="ECO:0000313" key="1">
    <source>
        <dbReference type="EMBL" id="SKB51744.1"/>
    </source>
</evidence>
<sequence>MATPLARFASLSEEPDPARARRAAREAYHAHGIVLINPEWLSGWADRKQLEILAEKLFGKRKVDHGQG</sequence>
<dbReference type="AlphaFoldDB" id="A0A1T5BX77"/>
<keyword evidence="2" id="KW-1185">Reference proteome</keyword>
<dbReference type="OrthoDB" id="7597212at2"/>
<proteinExistence type="predicted"/>
<reference evidence="2" key="1">
    <citation type="submission" date="2017-02" db="EMBL/GenBank/DDBJ databases">
        <authorList>
            <person name="Varghese N."/>
            <person name="Submissions S."/>
        </authorList>
    </citation>
    <scope>NUCLEOTIDE SEQUENCE [LARGE SCALE GENOMIC DNA]</scope>
    <source>
        <strain evidence="2">UM2</strain>
    </source>
</reference>
<protein>
    <submittedName>
        <fullName evidence="1">Uncharacterized protein</fullName>
    </submittedName>
</protein>
<gene>
    <name evidence="1" type="ORF">SAMN06295920_103352</name>
</gene>
<organism evidence="1 2">
    <name type="scientific">Rhizorhabdus histidinilytica</name>
    <dbReference type="NCBI Taxonomy" id="439228"/>
    <lineage>
        <taxon>Bacteria</taxon>
        <taxon>Pseudomonadati</taxon>
        <taxon>Pseudomonadota</taxon>
        <taxon>Alphaproteobacteria</taxon>
        <taxon>Sphingomonadales</taxon>
        <taxon>Sphingomonadaceae</taxon>
        <taxon>Rhizorhabdus</taxon>
    </lineage>
</organism>
<dbReference type="EMBL" id="FUYM01000003">
    <property type="protein sequence ID" value="SKB51744.1"/>
    <property type="molecule type" value="Genomic_DNA"/>
</dbReference>
<dbReference type="STRING" id="439228.SAMN06295920_103352"/>
<name>A0A1T5BX77_9SPHN</name>
<evidence type="ECO:0000313" key="2">
    <source>
        <dbReference type="Proteomes" id="UP000189818"/>
    </source>
</evidence>